<feature type="compositionally biased region" description="Low complexity" evidence="1">
    <location>
        <begin position="94"/>
        <end position="103"/>
    </location>
</feature>
<accession>A0AAD7H304</accession>
<dbReference type="EMBL" id="JARKIB010000407">
    <property type="protein sequence ID" value="KAJ7710997.1"/>
    <property type="molecule type" value="Genomic_DNA"/>
</dbReference>
<evidence type="ECO:0000256" key="1">
    <source>
        <dbReference type="SAM" id="MobiDB-lite"/>
    </source>
</evidence>
<organism evidence="2 3">
    <name type="scientific">Mycena metata</name>
    <dbReference type="NCBI Taxonomy" id="1033252"/>
    <lineage>
        <taxon>Eukaryota</taxon>
        <taxon>Fungi</taxon>
        <taxon>Dikarya</taxon>
        <taxon>Basidiomycota</taxon>
        <taxon>Agaricomycotina</taxon>
        <taxon>Agaricomycetes</taxon>
        <taxon>Agaricomycetidae</taxon>
        <taxon>Agaricales</taxon>
        <taxon>Marasmiineae</taxon>
        <taxon>Mycenaceae</taxon>
        <taxon>Mycena</taxon>
    </lineage>
</organism>
<evidence type="ECO:0000313" key="2">
    <source>
        <dbReference type="EMBL" id="KAJ7710997.1"/>
    </source>
</evidence>
<proteinExistence type="predicted"/>
<protein>
    <submittedName>
        <fullName evidence="2">Uncharacterized protein</fullName>
    </submittedName>
</protein>
<dbReference type="Gene3D" id="3.60.130.30">
    <property type="match status" value="1"/>
</dbReference>
<feature type="region of interest" description="Disordered" evidence="1">
    <location>
        <begin position="43"/>
        <end position="155"/>
    </location>
</feature>
<sequence>MDRPSQALTRSGRAFSPWDASPIETAAAFDIVTVVSVAVDVHGEEDLAEPDATDDSDDSDDASTGEAWDLDRDEATLVHETEGTEVTPQPPTASTSSSTSTKSTSRKKRDKDGSRRRRNEARAAAKVQRQTELCPPAQRPAHFKKHIRKPGPAVKTKLSLAKHRVTSTGWIGLRDDGQSPQEEAIGFQEPSWMPMHTLPEFFGPHRVFNGFKLVKYLNPKPRPILDPAGRIFGLFGGHLGDPDWKKNVHDPAVAAMEEARAKCKVPEARTYHRRGNFFCLTAGDSHGNGRLAPGAVLNGVINTAVLCALLSNIAFIRMAGFATGVFANWAPNLFDFYLTRTRLFYRSYTHLRQPFLNSIWTACTFNLGPRTCSLGHRDFANLAFGWCAITALGDFDYTKGGHLILWDCKLILEFPPGTTILIPSAAAFHSNIGIGPNDRQYFFTQYTAGGIFQWIERGFQSEEDYLASLSGEEQVQERANAKARWAEGAGLFSTLQELRDLYNVAS</sequence>
<feature type="compositionally biased region" description="Basic and acidic residues" evidence="1">
    <location>
        <begin position="69"/>
        <end position="82"/>
    </location>
</feature>
<name>A0AAD7H304_9AGAR</name>
<feature type="region of interest" description="Disordered" evidence="1">
    <location>
        <begin position="1"/>
        <end position="20"/>
    </location>
</feature>
<dbReference type="Proteomes" id="UP001215598">
    <property type="component" value="Unassembled WGS sequence"/>
</dbReference>
<comment type="caution">
    <text evidence="2">The sequence shown here is derived from an EMBL/GenBank/DDBJ whole genome shotgun (WGS) entry which is preliminary data.</text>
</comment>
<keyword evidence="3" id="KW-1185">Reference proteome</keyword>
<dbReference type="AlphaFoldDB" id="A0AAD7H304"/>
<gene>
    <name evidence="2" type="ORF">B0H16DRAFT_1745494</name>
</gene>
<evidence type="ECO:0000313" key="3">
    <source>
        <dbReference type="Proteomes" id="UP001215598"/>
    </source>
</evidence>
<feature type="compositionally biased region" description="Basic residues" evidence="1">
    <location>
        <begin position="104"/>
        <end position="119"/>
    </location>
</feature>
<reference evidence="2" key="1">
    <citation type="submission" date="2023-03" db="EMBL/GenBank/DDBJ databases">
        <title>Massive genome expansion in bonnet fungi (Mycena s.s.) driven by repeated elements and novel gene families across ecological guilds.</title>
        <authorList>
            <consortium name="Lawrence Berkeley National Laboratory"/>
            <person name="Harder C.B."/>
            <person name="Miyauchi S."/>
            <person name="Viragh M."/>
            <person name="Kuo A."/>
            <person name="Thoen E."/>
            <person name="Andreopoulos B."/>
            <person name="Lu D."/>
            <person name="Skrede I."/>
            <person name="Drula E."/>
            <person name="Henrissat B."/>
            <person name="Morin E."/>
            <person name="Kohler A."/>
            <person name="Barry K."/>
            <person name="LaButti K."/>
            <person name="Morin E."/>
            <person name="Salamov A."/>
            <person name="Lipzen A."/>
            <person name="Mereny Z."/>
            <person name="Hegedus B."/>
            <person name="Baldrian P."/>
            <person name="Stursova M."/>
            <person name="Weitz H."/>
            <person name="Taylor A."/>
            <person name="Grigoriev I.V."/>
            <person name="Nagy L.G."/>
            <person name="Martin F."/>
            <person name="Kauserud H."/>
        </authorList>
    </citation>
    <scope>NUCLEOTIDE SEQUENCE</scope>
    <source>
        <strain evidence="2">CBHHK182m</strain>
    </source>
</reference>
<feature type="compositionally biased region" description="Acidic residues" evidence="1">
    <location>
        <begin position="46"/>
        <end position="63"/>
    </location>
</feature>